<dbReference type="Proteomes" id="UP000515955">
    <property type="component" value="Chromosome"/>
</dbReference>
<dbReference type="PANTHER" id="PTHR33169">
    <property type="entry name" value="PADR-FAMILY TRANSCRIPTIONAL REGULATOR"/>
    <property type="match status" value="1"/>
</dbReference>
<evidence type="ECO:0000313" key="2">
    <source>
        <dbReference type="EMBL" id="QNN65407.1"/>
    </source>
</evidence>
<dbReference type="AlphaFoldDB" id="A0A7G9SC32"/>
<dbReference type="Pfam" id="PF03551">
    <property type="entry name" value="PadR"/>
    <property type="match status" value="1"/>
</dbReference>
<organism evidence="2 3">
    <name type="scientific">Sphingomonas rhizophila</name>
    <dbReference type="NCBI Taxonomy" id="2071607"/>
    <lineage>
        <taxon>Bacteria</taxon>
        <taxon>Pseudomonadati</taxon>
        <taxon>Pseudomonadota</taxon>
        <taxon>Alphaproteobacteria</taxon>
        <taxon>Sphingomonadales</taxon>
        <taxon>Sphingomonadaceae</taxon>
        <taxon>Sphingomonas</taxon>
    </lineage>
</organism>
<protein>
    <submittedName>
        <fullName evidence="2">PadR family transcriptional regulator</fullName>
    </submittedName>
</protein>
<dbReference type="EMBL" id="CP060717">
    <property type="protein sequence ID" value="QNN65407.1"/>
    <property type="molecule type" value="Genomic_DNA"/>
</dbReference>
<dbReference type="InterPro" id="IPR036388">
    <property type="entry name" value="WH-like_DNA-bd_sf"/>
</dbReference>
<evidence type="ECO:0000259" key="1">
    <source>
        <dbReference type="Pfam" id="PF03551"/>
    </source>
</evidence>
<dbReference type="InterPro" id="IPR005149">
    <property type="entry name" value="Tscrpt_reg_PadR_N"/>
</dbReference>
<evidence type="ECO:0000313" key="3">
    <source>
        <dbReference type="Proteomes" id="UP000515955"/>
    </source>
</evidence>
<keyword evidence="3" id="KW-1185">Reference proteome</keyword>
<gene>
    <name evidence="2" type="ORF">H9L12_01920</name>
</gene>
<dbReference type="PANTHER" id="PTHR33169:SF14">
    <property type="entry name" value="TRANSCRIPTIONAL REGULATOR RV3488"/>
    <property type="match status" value="1"/>
</dbReference>
<dbReference type="SUPFAM" id="SSF46785">
    <property type="entry name" value="Winged helix' DNA-binding domain"/>
    <property type="match status" value="1"/>
</dbReference>
<sequence length="113" mass="12965">MGDEATFDKLRVELRRGALVMAVLLSLRTERYGYTLRSDLEEAGLPIDEGALYPLLRRLESQGLLKSEWREDAKRNKRYYRLSPEGETMLAQLRDEWDGISNSITRLSSGGRS</sequence>
<dbReference type="RefSeq" id="WP_187542399.1">
    <property type="nucleotide sequence ID" value="NZ_CP060717.1"/>
</dbReference>
<dbReference type="Gene3D" id="1.10.10.10">
    <property type="entry name" value="Winged helix-like DNA-binding domain superfamily/Winged helix DNA-binding domain"/>
    <property type="match status" value="1"/>
</dbReference>
<name>A0A7G9SC32_9SPHN</name>
<dbReference type="InterPro" id="IPR052509">
    <property type="entry name" value="Metal_resp_DNA-bind_regulator"/>
</dbReference>
<proteinExistence type="predicted"/>
<dbReference type="InterPro" id="IPR036390">
    <property type="entry name" value="WH_DNA-bd_sf"/>
</dbReference>
<reference evidence="2 3" key="1">
    <citation type="submission" date="2020-08" db="EMBL/GenBank/DDBJ databases">
        <title>Genome sequence of Sphingomonas rhizophila KACC 19189T.</title>
        <authorList>
            <person name="Hyun D.-W."/>
            <person name="Bae J.-W."/>
        </authorList>
    </citation>
    <scope>NUCLEOTIDE SEQUENCE [LARGE SCALE GENOMIC DNA]</scope>
    <source>
        <strain evidence="2 3">KACC 19189</strain>
    </source>
</reference>
<dbReference type="KEGG" id="srhi:H9L12_01920"/>
<accession>A0A7G9SC32</accession>
<feature type="domain" description="Transcription regulator PadR N-terminal" evidence="1">
    <location>
        <begin position="28"/>
        <end position="91"/>
    </location>
</feature>